<keyword evidence="2" id="KW-0472">Membrane</keyword>
<evidence type="ECO:0000313" key="4">
    <source>
        <dbReference type="Proteomes" id="UP001251524"/>
    </source>
</evidence>
<proteinExistence type="predicted"/>
<evidence type="ECO:0000256" key="1">
    <source>
        <dbReference type="SAM" id="MobiDB-lite"/>
    </source>
</evidence>
<comment type="caution">
    <text evidence="3">The sequence shown here is derived from an EMBL/GenBank/DDBJ whole genome shotgun (WGS) entry which is preliminary data.</text>
</comment>
<evidence type="ECO:0000256" key="2">
    <source>
        <dbReference type="SAM" id="Phobius"/>
    </source>
</evidence>
<dbReference type="Proteomes" id="UP001251524">
    <property type="component" value="Unassembled WGS sequence"/>
</dbReference>
<feature type="region of interest" description="Disordered" evidence="1">
    <location>
        <begin position="18"/>
        <end position="39"/>
    </location>
</feature>
<sequence>MRLWARPRADRGRILSIRTPRDDGRGARRDTDFAGTEHGHRDAGVAAMAWGRGRYFVEPIKPQRIWGPDRSHFRNAVGPGLSLDREQQAAQPADLTGQCGAVRALVSVSKGPCRPDRSDWSMSLTCGIVILCIASALVGIACSSDESHKAFKVPSAPIWSSSSRPISHAFSQRAVSCDEYARVTDTQAPGERCRKKTVGRRWIGAYVPAARHKLTLLGEFLFAPAPVASRRGSWAVRTTTQRYCRTHFMTAIQFSLICGRD</sequence>
<feature type="transmembrane region" description="Helical" evidence="2">
    <location>
        <begin position="120"/>
        <end position="141"/>
    </location>
</feature>
<keyword evidence="2" id="KW-0812">Transmembrane</keyword>
<keyword evidence="4" id="KW-1185">Reference proteome</keyword>
<keyword evidence="2" id="KW-1133">Transmembrane helix</keyword>
<gene>
    <name evidence="3" type="ORF">J2X06_002219</name>
</gene>
<dbReference type="EMBL" id="JAVDVY010000002">
    <property type="protein sequence ID" value="MDR7135010.1"/>
    <property type="molecule type" value="Genomic_DNA"/>
</dbReference>
<protein>
    <submittedName>
        <fullName evidence="3">Uncharacterized protein</fullName>
    </submittedName>
</protein>
<reference evidence="3 4" key="1">
    <citation type="submission" date="2023-07" db="EMBL/GenBank/DDBJ databases">
        <title>Sorghum-associated microbial communities from plants grown in Nebraska, USA.</title>
        <authorList>
            <person name="Schachtman D."/>
        </authorList>
    </citation>
    <scope>NUCLEOTIDE SEQUENCE [LARGE SCALE GENOMIC DNA]</scope>
    <source>
        <strain evidence="3 4">BE198</strain>
    </source>
</reference>
<organism evidence="3 4">
    <name type="scientific">Lysobacter niastensis</name>
    <dbReference type="NCBI Taxonomy" id="380629"/>
    <lineage>
        <taxon>Bacteria</taxon>
        <taxon>Pseudomonadati</taxon>
        <taxon>Pseudomonadota</taxon>
        <taxon>Gammaproteobacteria</taxon>
        <taxon>Lysobacterales</taxon>
        <taxon>Lysobacteraceae</taxon>
        <taxon>Lysobacter</taxon>
    </lineage>
</organism>
<evidence type="ECO:0000313" key="3">
    <source>
        <dbReference type="EMBL" id="MDR7135010.1"/>
    </source>
</evidence>
<name>A0ABU1WCE7_9GAMM</name>
<accession>A0ABU1WCE7</accession>